<dbReference type="Gene3D" id="1.20.930.20">
    <property type="entry name" value="Adaptor protein Cbl, N-terminal domain"/>
    <property type="match status" value="1"/>
</dbReference>
<dbReference type="Gene3D" id="1.10.510.10">
    <property type="entry name" value="Transferase(Phosphotransferase) domain 1"/>
    <property type="match status" value="1"/>
</dbReference>
<dbReference type="AlphaFoldDB" id="A0A3B4Z969"/>
<dbReference type="GO" id="GO:0005524">
    <property type="term" value="F:ATP binding"/>
    <property type="evidence" value="ECO:0007669"/>
    <property type="project" value="UniProtKB-KW"/>
</dbReference>
<evidence type="ECO:0000313" key="5">
    <source>
        <dbReference type="Ensembl" id="ENSSPAP00000003941.1"/>
    </source>
</evidence>
<feature type="domain" description="Serine-threonine/tyrosine-protein kinase catalytic" evidence="3">
    <location>
        <begin position="203"/>
        <end position="304"/>
    </location>
</feature>
<reference evidence="5" key="1">
    <citation type="submission" date="2023-09" db="UniProtKB">
        <authorList>
            <consortium name="Ensembl"/>
        </authorList>
    </citation>
    <scope>IDENTIFICATION</scope>
</reference>
<feature type="domain" description="Mixed lineage kinase" evidence="4">
    <location>
        <begin position="5"/>
        <end position="144"/>
    </location>
</feature>
<dbReference type="GO" id="GO:0004672">
    <property type="term" value="F:protein kinase activity"/>
    <property type="evidence" value="ECO:0007669"/>
    <property type="project" value="InterPro"/>
</dbReference>
<dbReference type="InterPro" id="IPR001245">
    <property type="entry name" value="Ser-Thr/Tyr_kinase_cat_dom"/>
</dbReference>
<dbReference type="InterPro" id="IPR054000">
    <property type="entry name" value="MLKL_N"/>
</dbReference>
<dbReference type="PANTHER" id="PTHR44329:SF298">
    <property type="entry name" value="MIXED LINEAGE KINASE DOMAIN-LIKE PROTEIN"/>
    <property type="match status" value="1"/>
</dbReference>
<dbReference type="Gene3D" id="3.30.200.20">
    <property type="entry name" value="Phosphorylase Kinase, domain 1"/>
    <property type="match status" value="1"/>
</dbReference>
<dbReference type="InterPro" id="IPR051681">
    <property type="entry name" value="Ser/Thr_Kinases-Pseudokinases"/>
</dbReference>
<keyword evidence="2" id="KW-0067">ATP-binding</keyword>
<dbReference type="InterPro" id="IPR036537">
    <property type="entry name" value="Adaptor_Cbl_N_dom_sf"/>
</dbReference>
<dbReference type="SUPFAM" id="SSF56112">
    <property type="entry name" value="Protein kinase-like (PK-like)"/>
    <property type="match status" value="1"/>
</dbReference>
<dbReference type="GO" id="GO:0007166">
    <property type="term" value="P:cell surface receptor signaling pathway"/>
    <property type="evidence" value="ECO:0007669"/>
    <property type="project" value="InterPro"/>
</dbReference>
<sequence>MNVIDPILRIASEIRNLVGRVQANKERCYRVAQRVKALEELVRPIQQRETVRTCVEVEKALKELCITLESAQELIKKYTLASWVHRILNSNNHGDEFSSVNERLNDAFQILSGALQVEQSSMLHKVFELASREKEDEMDRREDEKELQRYAMLRQFEHVKVNVEKVVAILKRPKVTSVDIRMIKLDELKYEHPKKPFMTTATSEVYRGEYHGFAVAIKRYINPVNTSPKEVRSVFNKEVDTMKRFESPNILRMFGICVHESRPNPEFLIIMEYCEKGSLRQFLDSGCKLSWTRKARICLGAVQGLYRSVCNDFLDLNRGVGLQCSPLNHRPESGCSDPDKEIYQKVYKERYLEPLPNDCPKPLRQLIDACRAYDSFLRPSAGVLADKLRSVVAQMEETIDTRL</sequence>
<proteinExistence type="predicted"/>
<organism evidence="5">
    <name type="scientific">Stegastes partitus</name>
    <name type="common">bicolor damselfish</name>
    <dbReference type="NCBI Taxonomy" id="144197"/>
    <lineage>
        <taxon>Eukaryota</taxon>
        <taxon>Metazoa</taxon>
        <taxon>Chordata</taxon>
        <taxon>Craniata</taxon>
        <taxon>Vertebrata</taxon>
        <taxon>Euteleostomi</taxon>
        <taxon>Actinopterygii</taxon>
        <taxon>Neopterygii</taxon>
        <taxon>Teleostei</taxon>
        <taxon>Neoteleostei</taxon>
        <taxon>Acanthomorphata</taxon>
        <taxon>Ovalentaria</taxon>
        <taxon>Pomacentridae</taxon>
        <taxon>Stegastes</taxon>
    </lineage>
</organism>
<dbReference type="PANTHER" id="PTHR44329">
    <property type="entry name" value="SERINE/THREONINE-PROTEIN KINASE TNNI3K-RELATED"/>
    <property type="match status" value="1"/>
</dbReference>
<evidence type="ECO:0000259" key="4">
    <source>
        <dbReference type="Pfam" id="PF22215"/>
    </source>
</evidence>
<protein>
    <submittedName>
        <fullName evidence="5">Uncharacterized protein</fullName>
    </submittedName>
</protein>
<dbReference type="Pfam" id="PF07714">
    <property type="entry name" value="PK_Tyr_Ser-Thr"/>
    <property type="match status" value="1"/>
</dbReference>
<dbReference type="InterPro" id="IPR059179">
    <property type="entry name" value="MLKL-like_MCAfunc"/>
</dbReference>
<dbReference type="STRING" id="144197.ENSSPAP00000003941"/>
<dbReference type="Pfam" id="PF22215">
    <property type="entry name" value="MLKL_N"/>
    <property type="match status" value="1"/>
</dbReference>
<evidence type="ECO:0000256" key="1">
    <source>
        <dbReference type="ARBA" id="ARBA00022741"/>
    </source>
</evidence>
<dbReference type="GO" id="GO:0097527">
    <property type="term" value="P:necroptotic signaling pathway"/>
    <property type="evidence" value="ECO:0007669"/>
    <property type="project" value="TreeGrafter"/>
</dbReference>
<dbReference type="GeneTree" id="ENSGT00990000204976"/>
<name>A0A3B4Z969_9TELE</name>
<accession>A0A3B4Z969</accession>
<dbReference type="InterPro" id="IPR011009">
    <property type="entry name" value="Kinase-like_dom_sf"/>
</dbReference>
<dbReference type="Ensembl" id="ENSSPAT00000004024.1">
    <property type="protein sequence ID" value="ENSSPAP00000003941.1"/>
    <property type="gene ID" value="ENSSPAG00000003042.1"/>
</dbReference>
<evidence type="ECO:0000259" key="3">
    <source>
        <dbReference type="Pfam" id="PF07714"/>
    </source>
</evidence>
<keyword evidence="1" id="KW-0547">Nucleotide-binding</keyword>
<dbReference type="CDD" id="cd21037">
    <property type="entry name" value="MLKL_NTD"/>
    <property type="match status" value="1"/>
</dbReference>
<evidence type="ECO:0000256" key="2">
    <source>
        <dbReference type="ARBA" id="ARBA00022840"/>
    </source>
</evidence>